<accession>A0ABW5IMC5</accession>
<dbReference type="RefSeq" id="WP_377505615.1">
    <property type="nucleotide sequence ID" value="NZ_JBHULU010000012.1"/>
</dbReference>
<evidence type="ECO:0000313" key="2">
    <source>
        <dbReference type="Proteomes" id="UP001597544"/>
    </source>
</evidence>
<evidence type="ECO:0000313" key="1">
    <source>
        <dbReference type="EMBL" id="MFD2513979.1"/>
    </source>
</evidence>
<organism evidence="1 2">
    <name type="scientific">Pontibacter locisalis</name>
    <dbReference type="NCBI Taxonomy" id="1719035"/>
    <lineage>
        <taxon>Bacteria</taxon>
        <taxon>Pseudomonadati</taxon>
        <taxon>Bacteroidota</taxon>
        <taxon>Cytophagia</taxon>
        <taxon>Cytophagales</taxon>
        <taxon>Hymenobacteraceae</taxon>
        <taxon>Pontibacter</taxon>
    </lineage>
</organism>
<keyword evidence="2" id="KW-1185">Reference proteome</keyword>
<reference evidence="2" key="1">
    <citation type="journal article" date="2019" name="Int. J. Syst. Evol. Microbiol.">
        <title>The Global Catalogue of Microorganisms (GCM) 10K type strain sequencing project: providing services to taxonomists for standard genome sequencing and annotation.</title>
        <authorList>
            <consortium name="The Broad Institute Genomics Platform"/>
            <consortium name="The Broad Institute Genome Sequencing Center for Infectious Disease"/>
            <person name="Wu L."/>
            <person name="Ma J."/>
        </authorList>
    </citation>
    <scope>NUCLEOTIDE SEQUENCE [LARGE SCALE GENOMIC DNA]</scope>
    <source>
        <strain evidence="2">KCTC 42498</strain>
    </source>
</reference>
<proteinExistence type="predicted"/>
<protein>
    <recommendedName>
        <fullName evidence="3">SpoIIAA-like</fullName>
    </recommendedName>
</protein>
<comment type="caution">
    <text evidence="1">The sequence shown here is derived from an EMBL/GenBank/DDBJ whole genome shotgun (WGS) entry which is preliminary data.</text>
</comment>
<dbReference type="EMBL" id="JBHULU010000012">
    <property type="protein sequence ID" value="MFD2513979.1"/>
    <property type="molecule type" value="Genomic_DNA"/>
</dbReference>
<gene>
    <name evidence="1" type="ORF">ACFSRY_08890</name>
</gene>
<evidence type="ECO:0008006" key="3">
    <source>
        <dbReference type="Google" id="ProtNLM"/>
    </source>
</evidence>
<name>A0ABW5IMC5_9BACT</name>
<sequence length="142" mass="16381">MYSTDKHTAPETSIIQIAKTDCYELQYDELSNRIYLTLLGYWKDKEVVPEYLNDWQKAIKLTRPDFSLLLDMRTMITHPPSLNSLHLEVHNLIKDNSASQIALLEPIDRIATLQIQQIIAQCDMQISSFLNADEAEEWLNAG</sequence>
<dbReference type="Proteomes" id="UP001597544">
    <property type="component" value="Unassembled WGS sequence"/>
</dbReference>